<comment type="function">
    <text evidence="10">Catalyzes the synthesis of alpha-ribazole-5'-phosphate from nicotinate mononucleotide (NAMN) and 5,6-dimethylbenzimidazole (DMB).</text>
</comment>
<protein>
    <recommendedName>
        <fullName evidence="4 10">Nicotinate-nucleotide--dimethylbenzimidazole phosphoribosyltransferase</fullName>
        <shortName evidence="10">NN:DBI PRT</shortName>
        <ecNumber evidence="3 10">2.4.2.21</ecNumber>
    </recommendedName>
    <alternativeName>
        <fullName evidence="8 10">N(1)-alpha-phosphoribosyltransferase</fullName>
    </alternativeName>
</protein>
<dbReference type="NCBIfam" id="TIGR03160">
    <property type="entry name" value="cobT_DBIPRT"/>
    <property type="match status" value="1"/>
</dbReference>
<dbReference type="Proteomes" id="UP000263900">
    <property type="component" value="Chromosome"/>
</dbReference>
<evidence type="ECO:0000256" key="1">
    <source>
        <dbReference type="ARBA" id="ARBA00005049"/>
    </source>
</evidence>
<keyword evidence="5 10" id="KW-0169">Cobalamin biosynthesis</keyword>
<dbReference type="InterPro" id="IPR003200">
    <property type="entry name" value="Nict_dMeBzImd_PRibTrfase"/>
</dbReference>
<accession>A0A3B7MW46</accession>
<organism evidence="11 12">
    <name type="scientific">Paraflavitalea soli</name>
    <dbReference type="NCBI Taxonomy" id="2315862"/>
    <lineage>
        <taxon>Bacteria</taxon>
        <taxon>Pseudomonadati</taxon>
        <taxon>Bacteroidota</taxon>
        <taxon>Chitinophagia</taxon>
        <taxon>Chitinophagales</taxon>
        <taxon>Chitinophagaceae</taxon>
        <taxon>Paraflavitalea</taxon>
    </lineage>
</organism>
<evidence type="ECO:0000256" key="5">
    <source>
        <dbReference type="ARBA" id="ARBA00022573"/>
    </source>
</evidence>
<comment type="catalytic activity">
    <reaction evidence="9 10">
        <text>5,6-dimethylbenzimidazole + nicotinate beta-D-ribonucleotide = alpha-ribazole 5'-phosphate + nicotinate + H(+)</text>
        <dbReference type="Rhea" id="RHEA:11196"/>
        <dbReference type="ChEBI" id="CHEBI:15378"/>
        <dbReference type="ChEBI" id="CHEBI:15890"/>
        <dbReference type="ChEBI" id="CHEBI:32544"/>
        <dbReference type="ChEBI" id="CHEBI:57502"/>
        <dbReference type="ChEBI" id="CHEBI:57918"/>
        <dbReference type="EC" id="2.4.2.21"/>
    </reaction>
</comment>
<dbReference type="InterPro" id="IPR036087">
    <property type="entry name" value="Nict_dMeBzImd_PRibTrfase_sf"/>
</dbReference>
<dbReference type="Gene3D" id="3.40.50.10210">
    <property type="match status" value="1"/>
</dbReference>
<feature type="active site" description="Proton acceptor" evidence="10">
    <location>
        <position position="322"/>
    </location>
</feature>
<evidence type="ECO:0000256" key="3">
    <source>
        <dbReference type="ARBA" id="ARBA00011991"/>
    </source>
</evidence>
<dbReference type="InterPro" id="IPR017846">
    <property type="entry name" value="Nict_dMeBzImd_PRibTrfase_bact"/>
</dbReference>
<evidence type="ECO:0000313" key="11">
    <source>
        <dbReference type="EMBL" id="AXY77226.1"/>
    </source>
</evidence>
<dbReference type="FunFam" id="3.40.50.10210:FF:000001">
    <property type="entry name" value="Nicotinate-nucleotide--dimethylbenzimidazole phosphoribosyltransferase"/>
    <property type="match status" value="1"/>
</dbReference>
<dbReference type="HAMAP" id="MF_00230">
    <property type="entry name" value="CobT"/>
    <property type="match status" value="1"/>
</dbReference>
<dbReference type="PANTHER" id="PTHR43463">
    <property type="entry name" value="NICOTINATE-NUCLEOTIDE--DIMETHYLBENZIMIDAZOLE PHOSPHORIBOSYLTRANSFERASE"/>
    <property type="match status" value="1"/>
</dbReference>
<dbReference type="NCBIfam" id="NF000996">
    <property type="entry name" value="PRK00105.1"/>
    <property type="match status" value="1"/>
</dbReference>
<reference evidence="11 12" key="1">
    <citation type="submission" date="2018-09" db="EMBL/GenBank/DDBJ databases">
        <title>Genome sequencing of strain 6GH32-13.</title>
        <authorList>
            <person name="Weon H.-Y."/>
            <person name="Heo J."/>
            <person name="Kwon S.-W."/>
        </authorList>
    </citation>
    <scope>NUCLEOTIDE SEQUENCE [LARGE SCALE GENOMIC DNA]</scope>
    <source>
        <strain evidence="11 12">5GH32-13</strain>
    </source>
</reference>
<dbReference type="UniPathway" id="UPA00061">
    <property type="reaction ID" value="UER00516"/>
</dbReference>
<dbReference type="GO" id="GO:0009236">
    <property type="term" value="P:cobalamin biosynthetic process"/>
    <property type="evidence" value="ECO:0007669"/>
    <property type="project" value="UniProtKB-UniRule"/>
</dbReference>
<evidence type="ECO:0000256" key="4">
    <source>
        <dbReference type="ARBA" id="ARBA00015486"/>
    </source>
</evidence>
<dbReference type="OrthoDB" id="9781491at2"/>
<evidence type="ECO:0000256" key="2">
    <source>
        <dbReference type="ARBA" id="ARBA00007110"/>
    </source>
</evidence>
<sequence>MITNTTTASLQADLQHKINNKTKPPGSLGLLEDIALQVGLIQETTSPMIAQPYMVIFAGDHGIAKTGLVNPYPQAVTAQMVLNFLNGGAAINVFCRQHHITLQVVDAGVNFDLIPASTQLRVKDGDIFINAKMEYGTGNYLEGPAMSEAAALAAIEKGKAIVKTIADRGTNCIGFGEMGIGNTSSASLIMSAVTGISVAECVGRGTGANNEQLQTKINTLEQVYVFHRLQQLSDQPIRLLATVGGFEIAMMTGAYLQAAAQKMVIVVDGFIATAALLLAKQLNPSILSYCIFAHTSGEHGHEKMLQHLQASTLLHLGLRLGEGTGAALAIPLIQSAVNFLQEMASFESAGVSNKE</sequence>
<dbReference type="PANTHER" id="PTHR43463:SF1">
    <property type="entry name" value="NICOTINATE-NUCLEOTIDE--DIMETHYLBENZIMIDAZOLE PHOSPHORIBOSYLTRANSFERASE"/>
    <property type="match status" value="1"/>
</dbReference>
<evidence type="ECO:0000256" key="7">
    <source>
        <dbReference type="ARBA" id="ARBA00022679"/>
    </source>
</evidence>
<dbReference type="InterPro" id="IPR023195">
    <property type="entry name" value="Nict_dMeBzImd_PRibTrfase_N"/>
</dbReference>
<keyword evidence="12" id="KW-1185">Reference proteome</keyword>
<gene>
    <name evidence="10 11" type="primary">cobT</name>
    <name evidence="11" type="ORF">D3H65_26005</name>
</gene>
<dbReference type="SUPFAM" id="SSF52733">
    <property type="entry name" value="Nicotinate mononucleotide:5,6-dimethylbenzimidazole phosphoribosyltransferase (CobT)"/>
    <property type="match status" value="1"/>
</dbReference>
<evidence type="ECO:0000256" key="10">
    <source>
        <dbReference type="HAMAP-Rule" id="MF_00230"/>
    </source>
</evidence>
<dbReference type="GO" id="GO:0008939">
    <property type="term" value="F:nicotinate-nucleotide-dimethylbenzimidazole phosphoribosyltransferase activity"/>
    <property type="evidence" value="ECO:0007669"/>
    <property type="project" value="UniProtKB-UniRule"/>
</dbReference>
<comment type="pathway">
    <text evidence="1 10">Nucleoside biosynthesis; alpha-ribazole biosynthesis; alpha-ribazole from 5,6-dimethylbenzimidazole: step 1/2.</text>
</comment>
<dbReference type="EMBL" id="CP032157">
    <property type="protein sequence ID" value="AXY77226.1"/>
    <property type="molecule type" value="Genomic_DNA"/>
</dbReference>
<evidence type="ECO:0000256" key="9">
    <source>
        <dbReference type="ARBA" id="ARBA00047340"/>
    </source>
</evidence>
<dbReference type="KEGG" id="pseg:D3H65_26005"/>
<proteinExistence type="inferred from homology"/>
<evidence type="ECO:0000313" key="12">
    <source>
        <dbReference type="Proteomes" id="UP000263900"/>
    </source>
</evidence>
<dbReference type="Gene3D" id="1.10.1610.10">
    <property type="match status" value="1"/>
</dbReference>
<dbReference type="Pfam" id="PF02277">
    <property type="entry name" value="DBI_PRT"/>
    <property type="match status" value="1"/>
</dbReference>
<dbReference type="AlphaFoldDB" id="A0A3B7MW46"/>
<dbReference type="RefSeq" id="WP_119053102.1">
    <property type="nucleotide sequence ID" value="NZ_CP032157.1"/>
</dbReference>
<evidence type="ECO:0000256" key="6">
    <source>
        <dbReference type="ARBA" id="ARBA00022676"/>
    </source>
</evidence>
<dbReference type="CDD" id="cd02439">
    <property type="entry name" value="DMB-PRT_CobT"/>
    <property type="match status" value="1"/>
</dbReference>
<name>A0A3B7MW46_9BACT</name>
<keyword evidence="6 10" id="KW-0328">Glycosyltransferase</keyword>
<evidence type="ECO:0000256" key="8">
    <source>
        <dbReference type="ARBA" id="ARBA00030686"/>
    </source>
</evidence>
<keyword evidence="7 10" id="KW-0808">Transferase</keyword>
<comment type="similarity">
    <text evidence="2 10">Belongs to the CobT family.</text>
</comment>
<dbReference type="EC" id="2.4.2.21" evidence="3 10"/>